<dbReference type="EC" id="3.4.16.4" evidence="4"/>
<dbReference type="PANTHER" id="PTHR21581">
    <property type="entry name" value="D-ALANYL-D-ALANINE CARBOXYPEPTIDASE"/>
    <property type="match status" value="1"/>
</dbReference>
<dbReference type="Pfam" id="PF07943">
    <property type="entry name" value="PBP5_C"/>
    <property type="match status" value="1"/>
</dbReference>
<evidence type="ECO:0000256" key="1">
    <source>
        <dbReference type="ARBA" id="ARBA00003217"/>
    </source>
</evidence>
<dbReference type="InterPro" id="IPR012907">
    <property type="entry name" value="Peptidase_S11_C"/>
</dbReference>
<dbReference type="InterPro" id="IPR015956">
    <property type="entry name" value="Peniciliin-bd_prot_C_sf"/>
</dbReference>
<evidence type="ECO:0000259" key="14">
    <source>
        <dbReference type="SMART" id="SM00936"/>
    </source>
</evidence>
<feature type="domain" description="Peptidase S11 D-Ala-D-Ala carboxypeptidase A C-terminal" evidence="14">
    <location>
        <begin position="269"/>
        <end position="355"/>
    </location>
</feature>
<dbReference type="Pfam" id="PF00768">
    <property type="entry name" value="Peptidase_S11"/>
    <property type="match status" value="1"/>
</dbReference>
<dbReference type="InterPro" id="IPR037167">
    <property type="entry name" value="Peptidase_S11_C_sf"/>
</dbReference>
<evidence type="ECO:0000256" key="11">
    <source>
        <dbReference type="ARBA" id="ARBA00023316"/>
    </source>
</evidence>
<keyword evidence="11" id="KW-0961">Cell wall biogenesis/degradation</keyword>
<keyword evidence="9" id="KW-0133">Cell shape</keyword>
<organism evidence="15 16">
    <name type="scientific">Clostridium aestuarii</name>
    <dbReference type="NCBI Taxonomy" id="338193"/>
    <lineage>
        <taxon>Bacteria</taxon>
        <taxon>Bacillati</taxon>
        <taxon>Bacillota</taxon>
        <taxon>Clostridia</taxon>
        <taxon>Eubacteriales</taxon>
        <taxon>Clostridiaceae</taxon>
        <taxon>Clostridium</taxon>
    </lineage>
</organism>
<evidence type="ECO:0000256" key="8">
    <source>
        <dbReference type="ARBA" id="ARBA00022801"/>
    </source>
</evidence>
<comment type="function">
    <text evidence="1">Removes C-terminal D-alanyl residues from sugar-peptide cell wall precursors.</text>
</comment>
<dbReference type="SUPFAM" id="SSF69189">
    <property type="entry name" value="Penicillin-binding protein associated domain"/>
    <property type="match status" value="1"/>
</dbReference>
<evidence type="ECO:0000256" key="13">
    <source>
        <dbReference type="RuleBase" id="RU004016"/>
    </source>
</evidence>
<evidence type="ECO:0000256" key="12">
    <source>
        <dbReference type="ARBA" id="ARBA00034000"/>
    </source>
</evidence>
<dbReference type="RefSeq" id="WP_268040054.1">
    <property type="nucleotide sequence ID" value="NZ_JAPQER010000002.1"/>
</dbReference>
<dbReference type="InterPro" id="IPR012338">
    <property type="entry name" value="Beta-lactam/transpept-like"/>
</dbReference>
<evidence type="ECO:0000313" key="16">
    <source>
        <dbReference type="Proteomes" id="UP001078443"/>
    </source>
</evidence>
<dbReference type="Gene3D" id="3.40.710.10">
    <property type="entry name" value="DD-peptidase/beta-lactamase superfamily"/>
    <property type="match status" value="1"/>
</dbReference>
<evidence type="ECO:0000256" key="6">
    <source>
        <dbReference type="ARBA" id="ARBA00022670"/>
    </source>
</evidence>
<evidence type="ECO:0000256" key="2">
    <source>
        <dbReference type="ARBA" id="ARBA00004752"/>
    </source>
</evidence>
<comment type="catalytic activity">
    <reaction evidence="12">
        <text>Preferential cleavage: (Ac)2-L-Lys-D-Ala-|-D-Ala. Also transpeptidation of peptidyl-alanyl moieties that are N-acyl substituents of D-alanine.</text>
        <dbReference type="EC" id="3.4.16.4"/>
    </reaction>
</comment>
<comment type="caution">
    <text evidence="15">The sequence shown here is derived from an EMBL/GenBank/DDBJ whole genome shotgun (WGS) entry which is preliminary data.</text>
</comment>
<reference evidence="15" key="1">
    <citation type="submission" date="2022-12" db="EMBL/GenBank/DDBJ databases">
        <authorList>
            <person name="Wang J."/>
        </authorList>
    </citation>
    <scope>NUCLEOTIDE SEQUENCE</scope>
    <source>
        <strain evidence="15">HY-45-18</strain>
    </source>
</reference>
<evidence type="ECO:0000256" key="10">
    <source>
        <dbReference type="ARBA" id="ARBA00022984"/>
    </source>
</evidence>
<evidence type="ECO:0000256" key="7">
    <source>
        <dbReference type="ARBA" id="ARBA00022729"/>
    </source>
</evidence>
<dbReference type="SUPFAM" id="SSF56601">
    <property type="entry name" value="beta-lactamase/transpeptidase-like"/>
    <property type="match status" value="1"/>
</dbReference>
<gene>
    <name evidence="15" type="ORF">OW763_05365</name>
</gene>
<comment type="similarity">
    <text evidence="3 13">Belongs to the peptidase S11 family.</text>
</comment>
<dbReference type="Gene3D" id="2.60.410.10">
    <property type="entry name" value="D-Ala-D-Ala carboxypeptidase, C-terminal domain"/>
    <property type="match status" value="1"/>
</dbReference>
<keyword evidence="5 15" id="KW-0121">Carboxypeptidase</keyword>
<evidence type="ECO:0000256" key="5">
    <source>
        <dbReference type="ARBA" id="ARBA00022645"/>
    </source>
</evidence>
<keyword evidence="8" id="KW-0378">Hydrolase</keyword>
<evidence type="ECO:0000256" key="3">
    <source>
        <dbReference type="ARBA" id="ARBA00007164"/>
    </source>
</evidence>
<dbReference type="InterPro" id="IPR018044">
    <property type="entry name" value="Peptidase_S11"/>
</dbReference>
<evidence type="ECO:0000256" key="4">
    <source>
        <dbReference type="ARBA" id="ARBA00012448"/>
    </source>
</evidence>
<dbReference type="GO" id="GO:0004180">
    <property type="term" value="F:carboxypeptidase activity"/>
    <property type="evidence" value="ECO:0007669"/>
    <property type="project" value="UniProtKB-KW"/>
</dbReference>
<sequence length="368" mass="41253">MKNKHIKRITSIILLTLIFNILPYRVNAKPMYIDARSAIAVDSESKCVLYEKNSELLIPIASTTKIMTTLVAIKYGDLNKKVEISSKSSNIHGSQVGYKKGELISIRELLYGLMLRSGNDAAIAIAEGISGSVEEFLKLMNEYAQEIGAINTHFESPHGLDSQYHYSTAYDLALITAKAKENKLFNHIVGVKDVDAKEYGFTRSYHNINKILYQIPGANGVKTGYTGNAGKCLVTSVNMGGRDIVIVVLNCSKRWGETRKIYEYVKGNYEFKKVIKKGEIVDSLEIDENKKVNLICDEDIIIPIKKEQSYETKVIKPVKIQVPIQKGENLGKVCIYKNGTILLSKSLKSSEKIDESKKLKILFKNLFK</sequence>
<dbReference type="Proteomes" id="UP001078443">
    <property type="component" value="Unassembled WGS sequence"/>
</dbReference>
<proteinExistence type="inferred from homology"/>
<evidence type="ECO:0000313" key="15">
    <source>
        <dbReference type="EMBL" id="MCY6483778.1"/>
    </source>
</evidence>
<dbReference type="PANTHER" id="PTHR21581:SF33">
    <property type="entry name" value="D-ALANYL-D-ALANINE CARBOXYPEPTIDASE DACB"/>
    <property type="match status" value="1"/>
</dbReference>
<name>A0ABT4CXQ1_9CLOT</name>
<keyword evidence="7" id="KW-0732">Signal</keyword>
<keyword evidence="6" id="KW-0645">Protease</keyword>
<protein>
    <recommendedName>
        <fullName evidence="4">serine-type D-Ala-D-Ala carboxypeptidase</fullName>
        <ecNumber evidence="4">3.4.16.4</ecNumber>
    </recommendedName>
</protein>
<keyword evidence="10" id="KW-0573">Peptidoglycan synthesis</keyword>
<dbReference type="EMBL" id="JAPQER010000002">
    <property type="protein sequence ID" value="MCY6483778.1"/>
    <property type="molecule type" value="Genomic_DNA"/>
</dbReference>
<dbReference type="InterPro" id="IPR001967">
    <property type="entry name" value="Peptidase_S11_N"/>
</dbReference>
<comment type="pathway">
    <text evidence="2">Cell wall biogenesis; peptidoglycan biosynthesis.</text>
</comment>
<evidence type="ECO:0000256" key="9">
    <source>
        <dbReference type="ARBA" id="ARBA00022960"/>
    </source>
</evidence>
<dbReference type="SMART" id="SM00936">
    <property type="entry name" value="PBP5_C"/>
    <property type="match status" value="1"/>
</dbReference>
<keyword evidence="16" id="KW-1185">Reference proteome</keyword>
<dbReference type="PRINTS" id="PR00725">
    <property type="entry name" value="DADACBPTASE1"/>
</dbReference>
<accession>A0ABT4CXQ1</accession>